<dbReference type="GO" id="GO:1990904">
    <property type="term" value="C:ribonucleoprotein complex"/>
    <property type="evidence" value="ECO:0007669"/>
    <property type="project" value="UniProtKB-KW"/>
</dbReference>
<dbReference type="STRING" id="1798475.A2837_01410"/>
<evidence type="ECO:0000313" key="5">
    <source>
        <dbReference type="EMBL" id="OGG41852.1"/>
    </source>
</evidence>
<organism evidence="5 6">
    <name type="scientific">Candidatus Kaiserbacteria bacterium RIFCSPHIGHO2_01_FULL_46_22</name>
    <dbReference type="NCBI Taxonomy" id="1798475"/>
    <lineage>
        <taxon>Bacteria</taxon>
        <taxon>Candidatus Kaiseribacteriota</taxon>
    </lineage>
</organism>
<evidence type="ECO:0000256" key="3">
    <source>
        <dbReference type="ARBA" id="ARBA00023274"/>
    </source>
</evidence>
<reference evidence="5 6" key="1">
    <citation type="journal article" date="2016" name="Nat. Commun.">
        <title>Thousands of microbial genomes shed light on interconnected biogeochemical processes in an aquifer system.</title>
        <authorList>
            <person name="Anantharaman K."/>
            <person name="Brown C.T."/>
            <person name="Hug L.A."/>
            <person name="Sharon I."/>
            <person name="Castelle C.J."/>
            <person name="Probst A.J."/>
            <person name="Thomas B.C."/>
            <person name="Singh A."/>
            <person name="Wilkins M.J."/>
            <person name="Karaoz U."/>
            <person name="Brodie E.L."/>
            <person name="Williams K.H."/>
            <person name="Hubbard S.S."/>
            <person name="Banfield J.F."/>
        </authorList>
    </citation>
    <scope>NUCLEOTIDE SEQUENCE [LARGE SCALE GENOMIC DNA]</scope>
</reference>
<proteinExistence type="inferred from homology"/>
<dbReference type="PANTHER" id="PTHR11545:SF2">
    <property type="entry name" value="LARGE RIBOSOMAL SUBUNIT PROTEIN UL13M"/>
    <property type="match status" value="1"/>
</dbReference>
<comment type="similarity">
    <text evidence="1">Belongs to the universal ribosomal protein uL13 family.</text>
</comment>
<dbReference type="GO" id="GO:0003735">
    <property type="term" value="F:structural constituent of ribosome"/>
    <property type="evidence" value="ECO:0007669"/>
    <property type="project" value="InterPro"/>
</dbReference>
<dbReference type="PIRSF" id="PIRSF002181">
    <property type="entry name" value="Ribosomal_L13"/>
    <property type="match status" value="1"/>
</dbReference>
<evidence type="ECO:0000256" key="1">
    <source>
        <dbReference type="ARBA" id="ARBA00006227"/>
    </source>
</evidence>
<dbReference type="GO" id="GO:0005840">
    <property type="term" value="C:ribosome"/>
    <property type="evidence" value="ECO:0007669"/>
    <property type="project" value="UniProtKB-KW"/>
</dbReference>
<dbReference type="InterPro" id="IPR005823">
    <property type="entry name" value="Ribosomal_uL13_bac-type"/>
</dbReference>
<name>A0A1F6BYK1_9BACT</name>
<gene>
    <name evidence="5" type="ORF">A2837_01410</name>
</gene>
<keyword evidence="2" id="KW-0689">Ribosomal protein</keyword>
<dbReference type="InterPro" id="IPR005822">
    <property type="entry name" value="Ribosomal_uL13"/>
</dbReference>
<sequence length="120" mass="13289">MTTENTKKEYTIDASGKRMGRVATEAAAILRGKNDPAFMPNELANVTVTIENASKLDIPDNRKTEAYQSYSGYPGGLRSETLEHLAKRLGIGEVLRRTINGMLAKNKLRKPALKNLKIKD</sequence>
<dbReference type="InterPro" id="IPR036899">
    <property type="entry name" value="Ribosomal_uL13_sf"/>
</dbReference>
<dbReference type="Pfam" id="PF00572">
    <property type="entry name" value="Ribosomal_L13"/>
    <property type="match status" value="1"/>
</dbReference>
<evidence type="ECO:0000256" key="2">
    <source>
        <dbReference type="ARBA" id="ARBA00022980"/>
    </source>
</evidence>
<dbReference type="GO" id="GO:0006412">
    <property type="term" value="P:translation"/>
    <property type="evidence" value="ECO:0007669"/>
    <property type="project" value="InterPro"/>
</dbReference>
<dbReference type="Gene3D" id="3.90.1180.10">
    <property type="entry name" value="Ribosomal protein L13"/>
    <property type="match status" value="1"/>
</dbReference>
<comment type="caution">
    <text evidence="5">The sequence shown here is derived from an EMBL/GenBank/DDBJ whole genome shotgun (WGS) entry which is preliminary data.</text>
</comment>
<dbReference type="GO" id="GO:0017148">
    <property type="term" value="P:negative regulation of translation"/>
    <property type="evidence" value="ECO:0007669"/>
    <property type="project" value="TreeGrafter"/>
</dbReference>
<keyword evidence="3" id="KW-0687">Ribonucleoprotein</keyword>
<protein>
    <recommendedName>
        <fullName evidence="4">50S ribosomal protein L13</fullName>
    </recommendedName>
</protein>
<dbReference type="AlphaFoldDB" id="A0A1F6BYK1"/>
<dbReference type="PANTHER" id="PTHR11545">
    <property type="entry name" value="RIBOSOMAL PROTEIN L13"/>
    <property type="match status" value="1"/>
</dbReference>
<dbReference type="EMBL" id="MFKO01000002">
    <property type="protein sequence ID" value="OGG41852.1"/>
    <property type="molecule type" value="Genomic_DNA"/>
</dbReference>
<accession>A0A1F6BYK1</accession>
<dbReference type="SUPFAM" id="SSF52161">
    <property type="entry name" value="Ribosomal protein L13"/>
    <property type="match status" value="1"/>
</dbReference>
<evidence type="ECO:0000313" key="6">
    <source>
        <dbReference type="Proteomes" id="UP000176322"/>
    </source>
</evidence>
<evidence type="ECO:0000256" key="4">
    <source>
        <dbReference type="ARBA" id="ARBA00035499"/>
    </source>
</evidence>
<dbReference type="Proteomes" id="UP000176322">
    <property type="component" value="Unassembled WGS sequence"/>
</dbReference>
<dbReference type="GO" id="GO:0003729">
    <property type="term" value="F:mRNA binding"/>
    <property type="evidence" value="ECO:0007669"/>
    <property type="project" value="TreeGrafter"/>
</dbReference>